<evidence type="ECO:0000313" key="2">
    <source>
        <dbReference type="Proteomes" id="UP001054945"/>
    </source>
</evidence>
<dbReference type="EMBL" id="BPLR01017458">
    <property type="protein sequence ID" value="GIY91770.1"/>
    <property type="molecule type" value="Genomic_DNA"/>
</dbReference>
<protein>
    <submittedName>
        <fullName evidence="1">Uncharacterized protein</fullName>
    </submittedName>
</protein>
<dbReference type="Proteomes" id="UP001054945">
    <property type="component" value="Unassembled WGS sequence"/>
</dbReference>
<gene>
    <name evidence="1" type="ORF">CEXT_565331</name>
</gene>
<sequence>MHYRKGWEESQYVMDTWDGKRSGRNLHPTQITSALGSGKSAETINVFRVRIYSSYESKTNLTGRAFSFGTGPFCETAQFRRKLH</sequence>
<name>A0AAV4XCS0_CAEEX</name>
<comment type="caution">
    <text evidence="1">The sequence shown here is derived from an EMBL/GenBank/DDBJ whole genome shotgun (WGS) entry which is preliminary data.</text>
</comment>
<reference evidence="1 2" key="1">
    <citation type="submission" date="2021-06" db="EMBL/GenBank/DDBJ databases">
        <title>Caerostris extrusa draft genome.</title>
        <authorList>
            <person name="Kono N."/>
            <person name="Arakawa K."/>
        </authorList>
    </citation>
    <scope>NUCLEOTIDE SEQUENCE [LARGE SCALE GENOMIC DNA]</scope>
</reference>
<keyword evidence="2" id="KW-1185">Reference proteome</keyword>
<accession>A0AAV4XCS0</accession>
<evidence type="ECO:0000313" key="1">
    <source>
        <dbReference type="EMBL" id="GIY91770.1"/>
    </source>
</evidence>
<organism evidence="1 2">
    <name type="scientific">Caerostris extrusa</name>
    <name type="common">Bark spider</name>
    <name type="synonym">Caerostris bankana</name>
    <dbReference type="NCBI Taxonomy" id="172846"/>
    <lineage>
        <taxon>Eukaryota</taxon>
        <taxon>Metazoa</taxon>
        <taxon>Ecdysozoa</taxon>
        <taxon>Arthropoda</taxon>
        <taxon>Chelicerata</taxon>
        <taxon>Arachnida</taxon>
        <taxon>Araneae</taxon>
        <taxon>Araneomorphae</taxon>
        <taxon>Entelegynae</taxon>
        <taxon>Araneoidea</taxon>
        <taxon>Araneidae</taxon>
        <taxon>Caerostris</taxon>
    </lineage>
</organism>
<proteinExistence type="predicted"/>
<dbReference type="AlphaFoldDB" id="A0AAV4XCS0"/>